<dbReference type="EMBL" id="CM029048">
    <property type="protein sequence ID" value="KAG2578065.1"/>
    <property type="molecule type" value="Genomic_DNA"/>
</dbReference>
<evidence type="ECO:0008006" key="4">
    <source>
        <dbReference type="Google" id="ProtNLM"/>
    </source>
</evidence>
<reference evidence="2" key="1">
    <citation type="submission" date="2020-05" db="EMBL/GenBank/DDBJ databases">
        <title>WGS assembly of Panicum virgatum.</title>
        <authorList>
            <person name="Lovell J.T."/>
            <person name="Jenkins J."/>
            <person name="Shu S."/>
            <person name="Juenger T.E."/>
            <person name="Schmutz J."/>
        </authorList>
    </citation>
    <scope>NUCLEOTIDE SEQUENCE</scope>
    <source>
        <strain evidence="2">AP13</strain>
    </source>
</reference>
<name>A0A8T0QYP0_PANVG</name>
<dbReference type="AlphaFoldDB" id="A0A8T0QYP0"/>
<keyword evidence="3" id="KW-1185">Reference proteome</keyword>
<feature type="chain" id="PRO_5035743766" description="Secreted protein" evidence="1">
    <location>
        <begin position="22"/>
        <end position="111"/>
    </location>
</feature>
<gene>
    <name evidence="2" type="ORF">PVAP13_6NG184606</name>
</gene>
<keyword evidence="1" id="KW-0732">Signal</keyword>
<sequence length="111" mass="12679">MHYMKIYILVLLYNCFDRSYAACVIELVIATVVVMLSQQEDNVGNSESVRAYNRVVTQLDIFAYKTYNQSTLAHDDMNTDQCEVLKCCSRINLSQLASFLCCSIPSENLFL</sequence>
<feature type="signal peptide" evidence="1">
    <location>
        <begin position="1"/>
        <end position="21"/>
    </location>
</feature>
<proteinExistence type="predicted"/>
<evidence type="ECO:0000313" key="3">
    <source>
        <dbReference type="Proteomes" id="UP000823388"/>
    </source>
</evidence>
<dbReference type="Proteomes" id="UP000823388">
    <property type="component" value="Chromosome 6N"/>
</dbReference>
<organism evidence="2 3">
    <name type="scientific">Panicum virgatum</name>
    <name type="common">Blackwell switchgrass</name>
    <dbReference type="NCBI Taxonomy" id="38727"/>
    <lineage>
        <taxon>Eukaryota</taxon>
        <taxon>Viridiplantae</taxon>
        <taxon>Streptophyta</taxon>
        <taxon>Embryophyta</taxon>
        <taxon>Tracheophyta</taxon>
        <taxon>Spermatophyta</taxon>
        <taxon>Magnoliopsida</taxon>
        <taxon>Liliopsida</taxon>
        <taxon>Poales</taxon>
        <taxon>Poaceae</taxon>
        <taxon>PACMAD clade</taxon>
        <taxon>Panicoideae</taxon>
        <taxon>Panicodae</taxon>
        <taxon>Paniceae</taxon>
        <taxon>Panicinae</taxon>
        <taxon>Panicum</taxon>
        <taxon>Panicum sect. Hiantes</taxon>
    </lineage>
</organism>
<accession>A0A8T0QYP0</accession>
<evidence type="ECO:0000256" key="1">
    <source>
        <dbReference type="SAM" id="SignalP"/>
    </source>
</evidence>
<protein>
    <recommendedName>
        <fullName evidence="4">Secreted protein</fullName>
    </recommendedName>
</protein>
<comment type="caution">
    <text evidence="2">The sequence shown here is derived from an EMBL/GenBank/DDBJ whole genome shotgun (WGS) entry which is preliminary data.</text>
</comment>
<evidence type="ECO:0000313" key="2">
    <source>
        <dbReference type="EMBL" id="KAG2578065.1"/>
    </source>
</evidence>